<reference evidence="1 2" key="1">
    <citation type="journal article" date="2019" name="Plant Biotechnol. J.">
        <title>The red bayberry genome and genetic basis of sex determination.</title>
        <authorList>
            <person name="Jia H.M."/>
            <person name="Jia H.J."/>
            <person name="Cai Q.L."/>
            <person name="Wang Y."/>
            <person name="Zhao H.B."/>
            <person name="Yang W.F."/>
            <person name="Wang G.Y."/>
            <person name="Li Y.H."/>
            <person name="Zhan D.L."/>
            <person name="Shen Y.T."/>
            <person name="Niu Q.F."/>
            <person name="Chang L."/>
            <person name="Qiu J."/>
            <person name="Zhao L."/>
            <person name="Xie H.B."/>
            <person name="Fu W.Y."/>
            <person name="Jin J."/>
            <person name="Li X.W."/>
            <person name="Jiao Y."/>
            <person name="Zhou C.C."/>
            <person name="Tu T."/>
            <person name="Chai C.Y."/>
            <person name="Gao J.L."/>
            <person name="Fan L.J."/>
            <person name="van de Weg E."/>
            <person name="Wang J.Y."/>
            <person name="Gao Z.S."/>
        </authorList>
    </citation>
    <scope>NUCLEOTIDE SEQUENCE [LARGE SCALE GENOMIC DNA]</scope>
    <source>
        <tissue evidence="1">Leaves</tissue>
    </source>
</reference>
<sequence length="165" mass="18835">MRRFEEPKERPKLQRLAFKKGRGFSKEELEARNDLVSALRERIEAIPDGDKQTGGWTASTSYSRIRIDSTSGGRFDSEYYQQTKESDHFRQAHEMRRTKQASMDKAVIVVDIHESSATWAQGLDTLKDMAHDMNEVVRANADLKNANVKTEGNCNPAEVQPQLLH</sequence>
<evidence type="ECO:0000313" key="1">
    <source>
        <dbReference type="EMBL" id="KAB1219470.1"/>
    </source>
</evidence>
<evidence type="ECO:0000313" key="2">
    <source>
        <dbReference type="Proteomes" id="UP000516437"/>
    </source>
</evidence>
<dbReference type="Proteomes" id="UP000516437">
    <property type="component" value="Chromosome 3"/>
</dbReference>
<accession>A0A6A1W9J8</accession>
<name>A0A6A1W9J8_9ROSI</name>
<proteinExistence type="predicted"/>
<organism evidence="1 2">
    <name type="scientific">Morella rubra</name>
    <name type="common">Chinese bayberry</name>
    <dbReference type="NCBI Taxonomy" id="262757"/>
    <lineage>
        <taxon>Eukaryota</taxon>
        <taxon>Viridiplantae</taxon>
        <taxon>Streptophyta</taxon>
        <taxon>Embryophyta</taxon>
        <taxon>Tracheophyta</taxon>
        <taxon>Spermatophyta</taxon>
        <taxon>Magnoliopsida</taxon>
        <taxon>eudicotyledons</taxon>
        <taxon>Gunneridae</taxon>
        <taxon>Pentapetalae</taxon>
        <taxon>rosids</taxon>
        <taxon>fabids</taxon>
        <taxon>Fagales</taxon>
        <taxon>Myricaceae</taxon>
        <taxon>Morella</taxon>
    </lineage>
</organism>
<protein>
    <submittedName>
        <fullName evidence="1">Syntaxin-73</fullName>
    </submittedName>
</protein>
<comment type="caution">
    <text evidence="1">The sequence shown here is derived from an EMBL/GenBank/DDBJ whole genome shotgun (WGS) entry which is preliminary data.</text>
</comment>
<dbReference type="EMBL" id="RXIC02000021">
    <property type="protein sequence ID" value="KAB1219470.1"/>
    <property type="molecule type" value="Genomic_DNA"/>
</dbReference>
<keyword evidence="2" id="KW-1185">Reference proteome</keyword>
<gene>
    <name evidence="1" type="ORF">CJ030_MR3G012266</name>
</gene>
<dbReference type="AlphaFoldDB" id="A0A6A1W9J8"/>
<dbReference type="OrthoDB" id="29755at2759"/>